<reference evidence="1 2" key="1">
    <citation type="submission" date="2014-07" db="EMBL/GenBank/DDBJ databases">
        <authorList>
            <person name="Sibley D."/>
            <person name="Venepally P."/>
            <person name="Karamycheva S."/>
            <person name="Hadjithomas M."/>
            <person name="Khan A."/>
            <person name="Brunk B."/>
            <person name="Roos D."/>
            <person name="Caler E."/>
            <person name="Lorenzi H."/>
        </authorList>
    </citation>
    <scope>NUCLEOTIDE SEQUENCE [LARGE SCALE GENOMIC DNA]</scope>
    <source>
        <strain evidence="1 2">FOU</strain>
    </source>
</reference>
<gene>
    <name evidence="1" type="ORF">TGFOU_402490</name>
</gene>
<proteinExistence type="predicted"/>
<name>A0A086LI39_TOXGO</name>
<comment type="caution">
    <text evidence="1">The sequence shown here is derived from an EMBL/GenBank/DDBJ whole genome shotgun (WGS) entry which is preliminary data.</text>
</comment>
<evidence type="ECO:0000313" key="1">
    <source>
        <dbReference type="EMBL" id="KFG56307.1"/>
    </source>
</evidence>
<dbReference type="AlphaFoldDB" id="A0A086LI39"/>
<evidence type="ECO:0000313" key="2">
    <source>
        <dbReference type="Proteomes" id="UP000028838"/>
    </source>
</evidence>
<dbReference type="EMBL" id="AEYH02000040">
    <property type="protein sequence ID" value="KFG56307.1"/>
    <property type="molecule type" value="Genomic_DNA"/>
</dbReference>
<sequence length="93" mass="10442">MSGAALSAPGRVSPSAVSERLLAAMGVLSERRKLESPGEEAWMLCPDGRRPVGDAGRQLRVICMHIEKRTSAYYREMRRPPDIYGEIRVEAWR</sequence>
<organism evidence="1 2">
    <name type="scientific">Toxoplasma gondii FOU</name>
    <dbReference type="NCBI Taxonomy" id="943167"/>
    <lineage>
        <taxon>Eukaryota</taxon>
        <taxon>Sar</taxon>
        <taxon>Alveolata</taxon>
        <taxon>Apicomplexa</taxon>
        <taxon>Conoidasida</taxon>
        <taxon>Coccidia</taxon>
        <taxon>Eucoccidiorida</taxon>
        <taxon>Eimeriorina</taxon>
        <taxon>Sarcocystidae</taxon>
        <taxon>Toxoplasma</taxon>
    </lineage>
</organism>
<accession>A0A086LI39</accession>
<protein>
    <submittedName>
        <fullName evidence="1">Uncharacterized protein</fullName>
    </submittedName>
</protein>
<dbReference type="VEuPathDB" id="ToxoDB:TGFOU_402490"/>
<dbReference type="Proteomes" id="UP000028838">
    <property type="component" value="Unassembled WGS sequence"/>
</dbReference>